<sequence>MQNQAIQTPELPPFDNSTYSGLAGLLSNPAYLAHAEQVFTHGGKLDPKAVSNLKSCAEGTINTLGNVQTVFAKLVMANTEAQTWVVPDAEIAFAQFELSVMLGEVMPLLHHIYNTFQSDLDR</sequence>
<dbReference type="AlphaFoldDB" id="A0A3P1ZZL4"/>
<accession>A0A3P1ZZL4</accession>
<dbReference type="Proteomes" id="UP000269923">
    <property type="component" value="Unassembled WGS sequence"/>
</dbReference>
<dbReference type="EMBL" id="RQYC01000056">
    <property type="protein sequence ID" value="RRD88228.1"/>
    <property type="molecule type" value="Genomic_DNA"/>
</dbReference>
<proteinExistence type="predicted"/>
<reference evidence="1 2" key="1">
    <citation type="submission" date="2018-11" db="EMBL/GenBank/DDBJ databases">
        <title>Genomes From Bacteria Associated with the Canine Oral Cavity: a Test Case for Automated Genome-Based Taxonomic Assignment.</title>
        <authorList>
            <person name="Coil D.A."/>
            <person name="Jospin G."/>
            <person name="Darling A.E."/>
            <person name="Wallis C."/>
            <person name="Davis I.J."/>
            <person name="Harris S."/>
            <person name="Eisen J.A."/>
            <person name="Holcombe L.J."/>
            <person name="O'Flynn C."/>
        </authorList>
    </citation>
    <scope>NUCLEOTIDE SEQUENCE [LARGE SCALE GENOMIC DNA]</scope>
    <source>
        <strain evidence="1 2">COT-280</strain>
    </source>
</reference>
<gene>
    <name evidence="1" type="ORF">EII21_11415</name>
</gene>
<evidence type="ECO:0000313" key="2">
    <source>
        <dbReference type="Proteomes" id="UP000269923"/>
    </source>
</evidence>
<comment type="caution">
    <text evidence="1">The sequence shown here is derived from an EMBL/GenBank/DDBJ whole genome shotgun (WGS) entry which is preliminary data.</text>
</comment>
<dbReference type="STRING" id="1121352.GCA_000620925_01234"/>
<organism evidence="1 2">
    <name type="scientific">Conchiformibius steedae</name>
    <dbReference type="NCBI Taxonomy" id="153493"/>
    <lineage>
        <taxon>Bacteria</taxon>
        <taxon>Pseudomonadati</taxon>
        <taxon>Pseudomonadota</taxon>
        <taxon>Betaproteobacteria</taxon>
        <taxon>Neisseriales</taxon>
        <taxon>Neisseriaceae</taxon>
        <taxon>Conchiformibius</taxon>
    </lineage>
</organism>
<name>A0A3P1ZZL4_9NEIS</name>
<dbReference type="RefSeq" id="WP_124796533.1">
    <property type="nucleotide sequence ID" value="NZ_RQYC01000056.1"/>
</dbReference>
<protein>
    <submittedName>
        <fullName evidence="1">Uncharacterized protein</fullName>
    </submittedName>
</protein>
<keyword evidence="2" id="KW-1185">Reference proteome</keyword>
<evidence type="ECO:0000313" key="1">
    <source>
        <dbReference type="EMBL" id="RRD88228.1"/>
    </source>
</evidence>